<dbReference type="AlphaFoldDB" id="A0A814G731"/>
<name>A0A814G731_9BILA</name>
<dbReference type="OrthoDB" id="10549192at2759"/>
<proteinExistence type="predicted"/>
<keyword evidence="1" id="KW-0812">Transmembrane</keyword>
<feature type="transmembrane region" description="Helical" evidence="1">
    <location>
        <begin position="58"/>
        <end position="75"/>
    </location>
</feature>
<keyword evidence="4" id="KW-1185">Reference proteome</keyword>
<dbReference type="Proteomes" id="UP000663877">
    <property type="component" value="Unassembled WGS sequence"/>
</dbReference>
<keyword evidence="1" id="KW-0472">Membrane</keyword>
<sequence>MSTDILKLATRYSLYSGCISFTFGIIGNILNILVFTQLKLFRDNRCAFYIMVESINNFIYQFVTITVTILTLTYGNDATGRSLG</sequence>
<evidence type="ECO:0000313" key="2">
    <source>
        <dbReference type="EMBL" id="CAF0990048.1"/>
    </source>
</evidence>
<evidence type="ECO:0000313" key="5">
    <source>
        <dbReference type="Proteomes" id="UP000663877"/>
    </source>
</evidence>
<gene>
    <name evidence="2" type="ORF">BJG266_LOCUS15343</name>
    <name evidence="3" type="ORF">QVE165_LOCUS14593</name>
</gene>
<dbReference type="EMBL" id="CAJNOM010000077">
    <property type="protein sequence ID" value="CAF0994714.1"/>
    <property type="molecule type" value="Genomic_DNA"/>
</dbReference>
<protein>
    <recommendedName>
        <fullName evidence="6">7TM GPCR serpentine receptor class x (Srx) domain-containing protein</fullName>
    </recommendedName>
</protein>
<accession>A0A814G731</accession>
<evidence type="ECO:0000313" key="4">
    <source>
        <dbReference type="Proteomes" id="UP000663832"/>
    </source>
</evidence>
<dbReference type="Proteomes" id="UP000663832">
    <property type="component" value="Unassembled WGS sequence"/>
</dbReference>
<evidence type="ECO:0000313" key="3">
    <source>
        <dbReference type="EMBL" id="CAF0994714.1"/>
    </source>
</evidence>
<evidence type="ECO:0000256" key="1">
    <source>
        <dbReference type="SAM" id="Phobius"/>
    </source>
</evidence>
<evidence type="ECO:0008006" key="6">
    <source>
        <dbReference type="Google" id="ProtNLM"/>
    </source>
</evidence>
<reference evidence="2" key="1">
    <citation type="submission" date="2021-02" db="EMBL/GenBank/DDBJ databases">
        <authorList>
            <person name="Nowell W R."/>
        </authorList>
    </citation>
    <scope>NUCLEOTIDE SEQUENCE</scope>
</reference>
<organism evidence="2 5">
    <name type="scientific">Adineta steineri</name>
    <dbReference type="NCBI Taxonomy" id="433720"/>
    <lineage>
        <taxon>Eukaryota</taxon>
        <taxon>Metazoa</taxon>
        <taxon>Spiralia</taxon>
        <taxon>Gnathifera</taxon>
        <taxon>Rotifera</taxon>
        <taxon>Eurotatoria</taxon>
        <taxon>Bdelloidea</taxon>
        <taxon>Adinetida</taxon>
        <taxon>Adinetidae</taxon>
        <taxon>Adineta</taxon>
    </lineage>
</organism>
<feature type="transmembrane region" description="Helical" evidence="1">
    <location>
        <begin position="12"/>
        <end position="38"/>
    </location>
</feature>
<dbReference type="EMBL" id="CAJNOI010000067">
    <property type="protein sequence ID" value="CAF0990048.1"/>
    <property type="molecule type" value="Genomic_DNA"/>
</dbReference>
<keyword evidence="1" id="KW-1133">Transmembrane helix</keyword>
<comment type="caution">
    <text evidence="2">The sequence shown here is derived from an EMBL/GenBank/DDBJ whole genome shotgun (WGS) entry which is preliminary data.</text>
</comment>